<dbReference type="SUPFAM" id="SSF52540">
    <property type="entry name" value="P-loop containing nucleoside triphosphate hydrolases"/>
    <property type="match status" value="1"/>
</dbReference>
<dbReference type="EMBL" id="SSMC01000001">
    <property type="protein sequence ID" value="THD69327.1"/>
    <property type="molecule type" value="Genomic_DNA"/>
</dbReference>
<dbReference type="PANTHER" id="PTHR11669">
    <property type="entry name" value="REPLICATION FACTOR C / DNA POLYMERASE III GAMMA-TAU SUBUNIT"/>
    <property type="match status" value="1"/>
</dbReference>
<protein>
    <submittedName>
        <fullName evidence="1">DNA polymerase III subunit</fullName>
    </submittedName>
</protein>
<dbReference type="OrthoDB" id="9811073at2"/>
<comment type="caution">
    <text evidence="1">The sequence shown here is derived from an EMBL/GenBank/DDBJ whole genome shotgun (WGS) entry which is preliminary data.</text>
</comment>
<dbReference type="InterPro" id="IPR027417">
    <property type="entry name" value="P-loop_NTPase"/>
</dbReference>
<reference evidence="1 2" key="1">
    <citation type="submission" date="2019-04" db="EMBL/GenBank/DDBJ databases">
        <title>Draft genome sequence of Robertkochia marina CC-AMO-30D.</title>
        <authorList>
            <person name="Hameed A."/>
            <person name="Lin S.-Y."/>
            <person name="Shahina M."/>
            <person name="Lai W.-A."/>
            <person name="Young C.-C."/>
        </authorList>
    </citation>
    <scope>NUCLEOTIDE SEQUENCE [LARGE SCALE GENOMIC DNA]</scope>
    <source>
        <strain evidence="1 2">CC-AMO-30D</strain>
    </source>
</reference>
<dbReference type="PANTHER" id="PTHR11669:SF8">
    <property type="entry name" value="DNA POLYMERASE III SUBUNIT DELTA"/>
    <property type="match status" value="1"/>
</dbReference>
<keyword evidence="2" id="KW-1185">Reference proteome</keyword>
<gene>
    <name evidence="1" type="ORF">E7Z59_03105</name>
</gene>
<evidence type="ECO:0000313" key="1">
    <source>
        <dbReference type="EMBL" id="THD69327.1"/>
    </source>
</evidence>
<dbReference type="InterPro" id="IPR050238">
    <property type="entry name" value="DNA_Rep/Repair_Clamp_Loader"/>
</dbReference>
<accession>A0A4S3M537</accession>
<dbReference type="GO" id="GO:0006261">
    <property type="term" value="P:DNA-templated DNA replication"/>
    <property type="evidence" value="ECO:0007669"/>
    <property type="project" value="TreeGrafter"/>
</dbReference>
<dbReference type="AlphaFoldDB" id="A0A4S3M537"/>
<dbReference type="Proteomes" id="UP000305939">
    <property type="component" value="Unassembled WGS sequence"/>
</dbReference>
<proteinExistence type="predicted"/>
<name>A0A4S3M537_9FLAO</name>
<dbReference type="RefSeq" id="WP_136334818.1">
    <property type="nucleotide sequence ID" value="NZ_QXMP01000001.1"/>
</dbReference>
<evidence type="ECO:0000313" key="2">
    <source>
        <dbReference type="Proteomes" id="UP000305939"/>
    </source>
</evidence>
<dbReference type="Pfam" id="PF13177">
    <property type="entry name" value="DNA_pol3_delta2"/>
    <property type="match status" value="1"/>
</dbReference>
<sequence length="378" mass="42936">MQFEDITGQEHIINHLKQSADHGRIPHAQLFTGPEGCGLLPMAIAYARYVICGNAGANASACQLKFDNFAHPDLHFSYPVNTSDKIKKDPTSKDYAKEWTAFLKEQPYGNLFDWLLSIGIEKKQGNISVHEAKDIVKNMSLKAYEGGYKVNIIWMAENMNIPCANKLLKLIEEPPAKTVFILLAEDEEALLQTIRSRCQVIHFPPLSEAAVAAALQAKGMEQAQALKLAHRADGNLNKAFDLMEHRSEDEVFEKWFVTWVRTAFKAKGNKQVVNDLIAWSDEVGKTGRETQKKFIHYCIEVFRQALVYNYNAKELAFMEFDTGFQLEKFAPFVHGNNITDIHKELETALYQVERNVNSKVIFTDLSLSLTRLLHRKSE</sequence>
<organism evidence="1 2">
    <name type="scientific">Robertkochia marina</name>
    <dbReference type="NCBI Taxonomy" id="1227945"/>
    <lineage>
        <taxon>Bacteria</taxon>
        <taxon>Pseudomonadati</taxon>
        <taxon>Bacteroidota</taxon>
        <taxon>Flavobacteriia</taxon>
        <taxon>Flavobacteriales</taxon>
        <taxon>Flavobacteriaceae</taxon>
        <taxon>Robertkochia</taxon>
    </lineage>
</organism>
<dbReference type="Gene3D" id="3.40.50.300">
    <property type="entry name" value="P-loop containing nucleotide triphosphate hydrolases"/>
    <property type="match status" value="1"/>
</dbReference>